<gene>
    <name evidence="3" type="ORF">PCANC_21952</name>
    <name evidence="4" type="ORF">PCASD_15496</name>
    <name evidence="2" type="ORF">PCASD_17181</name>
</gene>
<sequence length="352" mass="39259">MALSNLLRVPGIPQQVPAMAAQAPAGMSSISYERTSTILPETRETVRVFAWSIPRLGYNCLPALFVVSHPSPELHPSPKVSQQKLVPPAFLLSPLTEKNVNSNCPSSLPAKKLEERFDAIAAAKDLLESQEATSASLPPPPPPAEEEEEGEEREDSLEILVDTAPKELTSLPPSIHGGKALSTSQLDSIKFLQATWKAYKKAQNDEEWDLLPWYIQTVIAQFRLVRSFYSWNETTNKIGGINPYTKQKIAKSWAEMKGKVPPPKKSQEETSVKQALKGYKIPKKSQDKENKTEGNSLTKKGPLKRTRRFEENQDLAGPSKKKKENKLSAEKRKWKRVTKLAQALLEVKEATN</sequence>
<dbReference type="Proteomes" id="UP000235392">
    <property type="component" value="Unassembled WGS sequence"/>
</dbReference>
<dbReference type="Proteomes" id="UP000235388">
    <property type="component" value="Unassembled WGS sequence"/>
</dbReference>
<evidence type="ECO:0000313" key="6">
    <source>
        <dbReference type="Proteomes" id="UP000235392"/>
    </source>
</evidence>
<comment type="caution">
    <text evidence="4">The sequence shown here is derived from an EMBL/GenBank/DDBJ whole genome shotgun (WGS) entry which is preliminary data.</text>
</comment>
<evidence type="ECO:0000313" key="3">
    <source>
        <dbReference type="EMBL" id="PLW32993.1"/>
    </source>
</evidence>
<feature type="region of interest" description="Disordered" evidence="1">
    <location>
        <begin position="129"/>
        <end position="155"/>
    </location>
</feature>
<accession>A0A2N5UCC2</accession>
<dbReference type="AlphaFoldDB" id="A0A2N5UCC2"/>
<evidence type="ECO:0000256" key="1">
    <source>
        <dbReference type="SAM" id="MobiDB-lite"/>
    </source>
</evidence>
<dbReference type="EMBL" id="PGCJ01000310">
    <property type="protein sequence ID" value="PLW32993.1"/>
    <property type="molecule type" value="Genomic_DNA"/>
</dbReference>
<feature type="compositionally biased region" description="Acidic residues" evidence="1">
    <location>
        <begin position="144"/>
        <end position="155"/>
    </location>
</feature>
<evidence type="ECO:0000313" key="2">
    <source>
        <dbReference type="EMBL" id="PLW21345.1"/>
    </source>
</evidence>
<dbReference type="OrthoDB" id="2518592at2759"/>
<organism evidence="4 6">
    <name type="scientific">Puccinia coronata f. sp. avenae</name>
    <dbReference type="NCBI Taxonomy" id="200324"/>
    <lineage>
        <taxon>Eukaryota</taxon>
        <taxon>Fungi</taxon>
        <taxon>Dikarya</taxon>
        <taxon>Basidiomycota</taxon>
        <taxon>Pucciniomycotina</taxon>
        <taxon>Pucciniomycetes</taxon>
        <taxon>Pucciniales</taxon>
        <taxon>Pucciniaceae</taxon>
        <taxon>Puccinia</taxon>
    </lineage>
</organism>
<keyword evidence="5" id="KW-1185">Reference proteome</keyword>
<name>A0A2N5UCC2_9BASI</name>
<evidence type="ECO:0000313" key="4">
    <source>
        <dbReference type="EMBL" id="PLW35376.1"/>
    </source>
</evidence>
<protein>
    <submittedName>
        <fullName evidence="4">Uncharacterized protein</fullName>
    </submittedName>
</protein>
<feature type="region of interest" description="Disordered" evidence="1">
    <location>
        <begin position="255"/>
        <end position="335"/>
    </location>
</feature>
<reference evidence="5 6" key="1">
    <citation type="submission" date="2017-11" db="EMBL/GenBank/DDBJ databases">
        <title>De novo assembly and phasing of dikaryotic genomes from two isolates of Puccinia coronata f. sp. avenae, the causal agent of oat crown rust.</title>
        <authorList>
            <person name="Miller M.E."/>
            <person name="Zhang Y."/>
            <person name="Omidvar V."/>
            <person name="Sperschneider J."/>
            <person name="Schwessinger B."/>
            <person name="Raley C."/>
            <person name="Palmer J.M."/>
            <person name="Garnica D."/>
            <person name="Upadhyaya N."/>
            <person name="Rathjen J."/>
            <person name="Taylor J.M."/>
            <person name="Park R.F."/>
            <person name="Dodds P.N."/>
            <person name="Hirsch C.D."/>
            <person name="Kianian S.F."/>
            <person name="Figueroa M."/>
        </authorList>
    </citation>
    <scope>NUCLEOTIDE SEQUENCE [LARGE SCALE GENOMIC DNA]</scope>
    <source>
        <strain evidence="3">12NC29</strain>
        <strain evidence="4">12SD80</strain>
    </source>
</reference>
<proteinExistence type="predicted"/>
<dbReference type="EMBL" id="PGCI01000179">
    <property type="protein sequence ID" value="PLW35376.1"/>
    <property type="molecule type" value="Genomic_DNA"/>
</dbReference>
<dbReference type="EMBL" id="PGCI01000686">
    <property type="protein sequence ID" value="PLW21345.1"/>
    <property type="molecule type" value="Genomic_DNA"/>
</dbReference>
<evidence type="ECO:0000313" key="5">
    <source>
        <dbReference type="Proteomes" id="UP000235388"/>
    </source>
</evidence>